<evidence type="ECO:0000259" key="1">
    <source>
        <dbReference type="Pfam" id="PF13223"/>
    </source>
</evidence>
<evidence type="ECO:0000313" key="2">
    <source>
        <dbReference type="EMBL" id="GAA1817254.1"/>
    </source>
</evidence>
<sequence>MTVLIDTPLWPKHGTVWSHLVSDASIDELHAFARRMEVPPRAFDLDHYDVPVERYDELVAGGAEAVSPRELITRLGRSGLRVSPRERRAHRGRDASL</sequence>
<reference evidence="2 3" key="1">
    <citation type="journal article" date="2019" name="Int. J. Syst. Evol. Microbiol.">
        <title>The Global Catalogue of Microorganisms (GCM) 10K type strain sequencing project: providing services to taxonomists for standard genome sequencing and annotation.</title>
        <authorList>
            <consortium name="The Broad Institute Genomics Platform"/>
            <consortium name="The Broad Institute Genome Sequencing Center for Infectious Disease"/>
            <person name="Wu L."/>
            <person name="Ma J."/>
        </authorList>
    </citation>
    <scope>NUCLEOTIDE SEQUENCE [LARGE SCALE GENOMIC DNA]</scope>
    <source>
        <strain evidence="2 3">JCM 14322</strain>
    </source>
</reference>
<accession>A0ABN2MBV7</accession>
<dbReference type="EMBL" id="BAAANJ010000015">
    <property type="protein sequence ID" value="GAA1817254.1"/>
    <property type="molecule type" value="Genomic_DNA"/>
</dbReference>
<comment type="caution">
    <text evidence="2">The sequence shown here is derived from an EMBL/GenBank/DDBJ whole genome shotgun (WGS) entry which is preliminary data.</text>
</comment>
<dbReference type="RefSeq" id="WP_344297031.1">
    <property type="nucleotide sequence ID" value="NZ_BAAANJ010000015.1"/>
</dbReference>
<name>A0ABN2MBV7_9MICO</name>
<organism evidence="2 3">
    <name type="scientific">Agromyces neolithicus</name>
    <dbReference type="NCBI Taxonomy" id="269420"/>
    <lineage>
        <taxon>Bacteria</taxon>
        <taxon>Bacillati</taxon>
        <taxon>Actinomycetota</taxon>
        <taxon>Actinomycetes</taxon>
        <taxon>Micrococcales</taxon>
        <taxon>Microbacteriaceae</taxon>
        <taxon>Agromyces</taxon>
    </lineage>
</organism>
<keyword evidence="3" id="KW-1185">Reference proteome</keyword>
<evidence type="ECO:0000313" key="3">
    <source>
        <dbReference type="Proteomes" id="UP001500002"/>
    </source>
</evidence>
<dbReference type="Pfam" id="PF13223">
    <property type="entry name" value="DUF4031"/>
    <property type="match status" value="1"/>
</dbReference>
<dbReference type="Proteomes" id="UP001500002">
    <property type="component" value="Unassembled WGS sequence"/>
</dbReference>
<dbReference type="InterPro" id="IPR025109">
    <property type="entry name" value="DUF4031"/>
</dbReference>
<gene>
    <name evidence="2" type="ORF">GCM10009749_28980</name>
</gene>
<feature type="domain" description="DUF4031" evidence="1">
    <location>
        <begin position="3"/>
        <end position="76"/>
    </location>
</feature>
<proteinExistence type="predicted"/>
<protein>
    <recommendedName>
        <fullName evidence="1">DUF4031 domain-containing protein</fullName>
    </recommendedName>
</protein>